<protein>
    <submittedName>
        <fullName evidence="2">Luciferase family oxidoreductase group 1</fullName>
    </submittedName>
</protein>
<proteinExistence type="predicted"/>
<comment type="caution">
    <text evidence="2">The sequence shown here is derived from an EMBL/GenBank/DDBJ whole genome shotgun (WGS) entry which is preliminary data.</text>
</comment>
<dbReference type="SUPFAM" id="SSF51679">
    <property type="entry name" value="Bacterial luciferase-like"/>
    <property type="match status" value="1"/>
</dbReference>
<dbReference type="Proteomes" id="UP000256253">
    <property type="component" value="Unassembled WGS sequence"/>
</dbReference>
<feature type="domain" description="Luciferase-like" evidence="1">
    <location>
        <begin position="178"/>
        <end position="338"/>
    </location>
</feature>
<dbReference type="EMBL" id="QTUA01000001">
    <property type="protein sequence ID" value="REF31783.1"/>
    <property type="molecule type" value="Genomic_DNA"/>
</dbReference>
<dbReference type="OrthoDB" id="9780518at2"/>
<dbReference type="Pfam" id="PF00296">
    <property type="entry name" value="Bac_luciferase"/>
    <property type="match status" value="2"/>
</dbReference>
<dbReference type="CDD" id="cd00347">
    <property type="entry name" value="Flavin_utilizing_monoxygenases"/>
    <property type="match status" value="1"/>
</dbReference>
<dbReference type="AlphaFoldDB" id="A0A3D9UTC8"/>
<dbReference type="PANTHER" id="PTHR30137:SF6">
    <property type="entry name" value="LUCIFERASE-LIKE MONOOXYGENASE"/>
    <property type="match status" value="1"/>
</dbReference>
<evidence type="ECO:0000259" key="1">
    <source>
        <dbReference type="Pfam" id="PF00296"/>
    </source>
</evidence>
<sequence length="369" mass="38584">MSVPLSVLDLVPISSGATAAQAVRHSVDLARRAEEFGYARYWFAEHHLNPGVAGVSPAVTIALAAAATTSIRLGAAAVQMGHRTALSTLEEFGLLDAAFPGRIDLGLGRSGGAPPADAPPARTANEVLANGLVLPPPFSFAALAGSPRFAAQRELLTQPDARPQGYREQIGVLLALHAGTYRHPNGESVHAGAGEGADLEFWIHGSSAGESARLAGELGVRFGSNYHVAPSAVLEAVAAYRAAFRPSARLSRPHVIVSADVVVADDSETARRLAAGYGQWVRSIRTGAGAIAYPTSDEAASTPWGAADDALVADRLDTRFVGTAAQVADRLAALQEATSADELLVTTITHDHGDRVRSFQLLAKEWSQR</sequence>
<dbReference type="InterPro" id="IPR036661">
    <property type="entry name" value="Luciferase-like_sf"/>
</dbReference>
<evidence type="ECO:0000313" key="3">
    <source>
        <dbReference type="Proteomes" id="UP000256253"/>
    </source>
</evidence>
<dbReference type="PANTHER" id="PTHR30137">
    <property type="entry name" value="LUCIFERASE-LIKE MONOOXYGENASE"/>
    <property type="match status" value="1"/>
</dbReference>
<organism evidence="2 3">
    <name type="scientific">Calidifontibacter indicus</name>
    <dbReference type="NCBI Taxonomy" id="419650"/>
    <lineage>
        <taxon>Bacteria</taxon>
        <taxon>Bacillati</taxon>
        <taxon>Actinomycetota</taxon>
        <taxon>Actinomycetes</taxon>
        <taxon>Micrococcales</taxon>
        <taxon>Dermacoccaceae</taxon>
        <taxon>Calidifontibacter</taxon>
    </lineage>
</organism>
<dbReference type="Gene3D" id="3.20.20.30">
    <property type="entry name" value="Luciferase-like domain"/>
    <property type="match status" value="1"/>
</dbReference>
<reference evidence="2 3" key="1">
    <citation type="submission" date="2018-08" db="EMBL/GenBank/DDBJ databases">
        <title>Sequencing the genomes of 1000 actinobacteria strains.</title>
        <authorList>
            <person name="Klenk H.-P."/>
        </authorList>
    </citation>
    <scope>NUCLEOTIDE SEQUENCE [LARGE SCALE GENOMIC DNA]</scope>
    <source>
        <strain evidence="2 3">DSM 22967</strain>
    </source>
</reference>
<feature type="domain" description="Luciferase-like" evidence="1">
    <location>
        <begin position="7"/>
        <end position="114"/>
    </location>
</feature>
<dbReference type="RefSeq" id="WP_115923573.1">
    <property type="nucleotide sequence ID" value="NZ_QTUA01000001.1"/>
</dbReference>
<dbReference type="InterPro" id="IPR050766">
    <property type="entry name" value="Bact_Lucif_Oxidored"/>
</dbReference>
<name>A0A3D9UTC8_9MICO</name>
<evidence type="ECO:0000313" key="2">
    <source>
        <dbReference type="EMBL" id="REF31783.1"/>
    </source>
</evidence>
<dbReference type="InterPro" id="IPR011251">
    <property type="entry name" value="Luciferase-like_dom"/>
</dbReference>
<dbReference type="GO" id="GO:0005829">
    <property type="term" value="C:cytosol"/>
    <property type="evidence" value="ECO:0007669"/>
    <property type="project" value="TreeGrafter"/>
</dbReference>
<keyword evidence="3" id="KW-1185">Reference proteome</keyword>
<dbReference type="GO" id="GO:0016705">
    <property type="term" value="F:oxidoreductase activity, acting on paired donors, with incorporation or reduction of molecular oxygen"/>
    <property type="evidence" value="ECO:0007669"/>
    <property type="project" value="InterPro"/>
</dbReference>
<accession>A0A3D9UTC8</accession>
<gene>
    <name evidence="2" type="ORF">DFJ65_2864</name>
</gene>